<organism evidence="4 5">
    <name type="scientific">Cellulomonas bogoriensis 69B4 = DSM 16987</name>
    <dbReference type="NCBI Taxonomy" id="1386082"/>
    <lineage>
        <taxon>Bacteria</taxon>
        <taxon>Bacillati</taxon>
        <taxon>Actinomycetota</taxon>
        <taxon>Actinomycetes</taxon>
        <taxon>Micrococcales</taxon>
        <taxon>Cellulomonadaceae</taxon>
        <taxon>Cellulomonas</taxon>
    </lineage>
</organism>
<evidence type="ECO:0000256" key="2">
    <source>
        <dbReference type="SAM" id="Phobius"/>
    </source>
</evidence>
<dbReference type="AlphaFoldDB" id="A0A0A0BQT3"/>
<feature type="domain" description="DUF4190" evidence="3">
    <location>
        <begin position="47"/>
        <end position="107"/>
    </location>
</feature>
<evidence type="ECO:0000313" key="4">
    <source>
        <dbReference type="EMBL" id="KGM10285.1"/>
    </source>
</evidence>
<protein>
    <submittedName>
        <fullName evidence="4">Membrane protein</fullName>
    </submittedName>
</protein>
<feature type="transmembrane region" description="Helical" evidence="2">
    <location>
        <begin position="46"/>
        <end position="77"/>
    </location>
</feature>
<feature type="non-terminal residue" evidence="4">
    <location>
        <position position="1"/>
    </location>
</feature>
<proteinExistence type="predicted"/>
<name>A0A0A0BQT3_9CELL</name>
<dbReference type="RefSeq" id="WP_035061929.1">
    <property type="nucleotide sequence ID" value="NZ_AXCZ01000149.1"/>
</dbReference>
<feature type="region of interest" description="Disordered" evidence="1">
    <location>
        <begin position="1"/>
        <end position="25"/>
    </location>
</feature>
<dbReference type="Proteomes" id="UP000054314">
    <property type="component" value="Unassembled WGS sequence"/>
</dbReference>
<keyword evidence="2" id="KW-0472">Membrane</keyword>
<evidence type="ECO:0000313" key="5">
    <source>
        <dbReference type="Proteomes" id="UP000054314"/>
    </source>
</evidence>
<dbReference type="InterPro" id="IPR025241">
    <property type="entry name" value="DUF4190"/>
</dbReference>
<evidence type="ECO:0000256" key="1">
    <source>
        <dbReference type="SAM" id="MobiDB-lite"/>
    </source>
</evidence>
<comment type="caution">
    <text evidence="4">The sequence shown here is derived from an EMBL/GenBank/DDBJ whole genome shotgun (WGS) entry which is preliminary data.</text>
</comment>
<feature type="transmembrane region" description="Helical" evidence="2">
    <location>
        <begin position="89"/>
        <end position="120"/>
    </location>
</feature>
<reference evidence="4 5" key="1">
    <citation type="submission" date="2013-08" db="EMBL/GenBank/DDBJ databases">
        <title>Genome sequencing of Cellulomonas bogoriensis 69B4.</title>
        <authorList>
            <person name="Chen F."/>
            <person name="Li Y."/>
            <person name="Wang G."/>
        </authorList>
    </citation>
    <scope>NUCLEOTIDE SEQUENCE [LARGE SCALE GENOMIC DNA]</scope>
    <source>
        <strain evidence="4 5">69B4</strain>
    </source>
</reference>
<evidence type="ECO:0000259" key="3">
    <source>
        <dbReference type="Pfam" id="PF13828"/>
    </source>
</evidence>
<accession>A0A0A0BQT3</accession>
<dbReference type="Pfam" id="PF13828">
    <property type="entry name" value="DUF4190"/>
    <property type="match status" value="1"/>
</dbReference>
<keyword evidence="2" id="KW-0812">Transmembrane</keyword>
<sequence length="126" mass="12586">PGQLPPGAPGGHGPFGPPPPGAPLSQQAVDQYMYGAWATPPPPQDALAVVSLVLGIVALLVLPLLGVPGLVLGLLGLRRIRAGRTRGMGLSVAGIVLGGIGTLLTFLVVLVLGMSLFGFLGEVVGL</sequence>
<keyword evidence="5" id="KW-1185">Reference proteome</keyword>
<dbReference type="EMBL" id="AXCZ01000149">
    <property type="protein sequence ID" value="KGM10285.1"/>
    <property type="molecule type" value="Genomic_DNA"/>
</dbReference>
<keyword evidence="2" id="KW-1133">Transmembrane helix</keyword>
<gene>
    <name evidence="4" type="ORF">N869_04960</name>
</gene>